<keyword evidence="1" id="KW-1133">Transmembrane helix</keyword>
<dbReference type="EMBL" id="JAPFFF010000003">
    <property type="protein sequence ID" value="KAK8895168.1"/>
    <property type="molecule type" value="Genomic_DNA"/>
</dbReference>
<accession>A0ABR2KVU2</accession>
<dbReference type="PANTHER" id="PTHR45661:SF3">
    <property type="entry name" value="IG-LIKE DOMAIN-CONTAINING PROTEIN"/>
    <property type="match status" value="1"/>
</dbReference>
<evidence type="ECO:0000313" key="3">
    <source>
        <dbReference type="EMBL" id="KAK8895168.1"/>
    </source>
</evidence>
<feature type="signal peptide" evidence="2">
    <location>
        <begin position="1"/>
        <end position="17"/>
    </location>
</feature>
<sequence length="1356" mass="149879">MFAQLLLLFASTKFVLAEGDHNNYGCHQLKEEDCPKVDGIVITIDQNGNGKWKYYCNCRERRYQISFEYDENVEGKPGFSIPSQFFVNSQIATLKIPEACNYIESGAFYGSTIGSMTFEGKANPSIESDAFGEVTFTGALTLSNQQTKIKNSAFYYTRFEDNLVLSDALLTVQSYAFQYATFGKELILKTAVTNVFDHAFYYSTFEKGLKFENKGTSITSSAFMHANFKGTLTLPDDLSSIEESTFESAEFNVALVIPKNTESIKARAFKEAKFHNTITFKNEEIVFKYITSENEFIGAFQSAVFYKTLELPNKLETIPPYIFYGAEFKHSITFPGTLTDINNNAFEGAIFTDAIILPTSLKNIRSSAFKMCTFNLENTLIFGKNMEKIESSAFQNSNLQSIQFDPNAKLEEIGNEAFQSLFQLKTGENKALYAKTIGENAFEGDEVIDFTSITSKNINQYAFRSCFNLVVADGIKILPDGKIGNYAFQNCQKLSGGLTIDDATDEDNLISTIGDYAFIDTGLTKLNLPPIKSIAGHAFENCVLLEGPSEPKYSELKIESISEYAFSGNVLLHFTKIISTSIGTHAFEFCRNLGSDIFIYNKPKQNPAANVGSYSFYSCDKLGSLTYDLSHLAAYKKIEEKDKIQIPQYAFAKSGLSGKLIIPHTVTKIDDYAFLNCYNISEVEINRKNTVTLEIGKYAFCNSNIGNELLIPRFVTVIDECAFAKTSIRSLTVEGTSFKEPITTRQSNPPYKSLKTDIKTGAFSDCKNLETVVFGNETIEIVSDTFKGCHFKSMTLGNINTIPNDAFIGMTEMEGTFDIPDSIKTIGERAFSECSNIKKIEISSNSNLETIGIAAFYKCKNLESIVIPPKVTTINNYAFYQCINLKTVTILIHSQESKDITINDYAFYGCVKLEGPLTLPEGLSSIGEGAFQGCELLTGSLTFPDSLTEIKERAFMGCRTLSGGLNFGANFDTIGAYAFCRCSNLNGNLNFVDYIYTDNTQPTPVVKGKTLNIHEGAFQDCSGLTGDINIPLRCKLYNGNTLSSNVFKGCSSFRGNLNLPDDCISIPKGTFCNCINLKGEIKSNLIYIGDEAFRNCGNLIGSIDLTSYNYNKFIGAYAFSNCTGLNGQLIFKDFASGVLIKIGDYAFYNCAGLTGSLNTSSFNIVGKYAFAGCSGFNGPLYFGQDLHKIGEHAFADCSGFSNTLSFRSPMNTELSIEESAFKGCTGFKDGTLLITMERTDVSSDKVETYYLKIERNAFEDTKFKDIRYIGREQPDCDCDIGLPSRKGIHTSSNYDGKSFCGNPLHKSKLSGGAIAGIVIACIVVVAIIVGVVVFFILKNKKNKDRSENEVEMNQDP</sequence>
<organism evidence="3 4">
    <name type="scientific">Tritrichomonas musculus</name>
    <dbReference type="NCBI Taxonomy" id="1915356"/>
    <lineage>
        <taxon>Eukaryota</taxon>
        <taxon>Metamonada</taxon>
        <taxon>Parabasalia</taxon>
        <taxon>Tritrichomonadida</taxon>
        <taxon>Tritrichomonadidae</taxon>
        <taxon>Tritrichomonas</taxon>
    </lineage>
</organism>
<evidence type="ECO:0000313" key="4">
    <source>
        <dbReference type="Proteomes" id="UP001470230"/>
    </source>
</evidence>
<feature type="transmembrane region" description="Helical" evidence="1">
    <location>
        <begin position="1313"/>
        <end position="1337"/>
    </location>
</feature>
<dbReference type="Gene3D" id="3.80.10.10">
    <property type="entry name" value="Ribonuclease Inhibitor"/>
    <property type="match status" value="8"/>
</dbReference>
<dbReference type="InterPro" id="IPR032675">
    <property type="entry name" value="LRR_dom_sf"/>
</dbReference>
<dbReference type="InterPro" id="IPR053139">
    <property type="entry name" value="Surface_bspA-like"/>
</dbReference>
<proteinExistence type="predicted"/>
<protein>
    <submittedName>
        <fullName evidence="3">Beta-1,3-glucan linked protein</fullName>
    </submittedName>
</protein>
<gene>
    <name evidence="3" type="ORF">M9Y10_023610</name>
</gene>
<keyword evidence="4" id="KW-1185">Reference proteome</keyword>
<comment type="caution">
    <text evidence="3">The sequence shown here is derived from an EMBL/GenBank/DDBJ whole genome shotgun (WGS) entry which is preliminary data.</text>
</comment>
<dbReference type="PANTHER" id="PTHR45661">
    <property type="entry name" value="SURFACE ANTIGEN"/>
    <property type="match status" value="1"/>
</dbReference>
<keyword evidence="1" id="KW-0472">Membrane</keyword>
<dbReference type="SUPFAM" id="SSF52058">
    <property type="entry name" value="L domain-like"/>
    <property type="match status" value="2"/>
</dbReference>
<keyword evidence="2" id="KW-0732">Signal</keyword>
<dbReference type="Pfam" id="PF13306">
    <property type="entry name" value="LRR_5"/>
    <property type="match status" value="7"/>
</dbReference>
<dbReference type="InterPro" id="IPR026906">
    <property type="entry name" value="LRR_5"/>
</dbReference>
<dbReference type="Proteomes" id="UP001470230">
    <property type="component" value="Unassembled WGS sequence"/>
</dbReference>
<reference evidence="3 4" key="1">
    <citation type="submission" date="2024-04" db="EMBL/GenBank/DDBJ databases">
        <title>Tritrichomonas musculus Genome.</title>
        <authorList>
            <person name="Alves-Ferreira E."/>
            <person name="Grigg M."/>
            <person name="Lorenzi H."/>
            <person name="Galac M."/>
        </authorList>
    </citation>
    <scope>NUCLEOTIDE SEQUENCE [LARGE SCALE GENOMIC DNA]</scope>
    <source>
        <strain evidence="3 4">EAF2021</strain>
    </source>
</reference>
<evidence type="ECO:0000256" key="2">
    <source>
        <dbReference type="SAM" id="SignalP"/>
    </source>
</evidence>
<evidence type="ECO:0000256" key="1">
    <source>
        <dbReference type="SAM" id="Phobius"/>
    </source>
</evidence>
<feature type="chain" id="PRO_5045913909" evidence="2">
    <location>
        <begin position="18"/>
        <end position="1356"/>
    </location>
</feature>
<keyword evidence="1" id="KW-0812">Transmembrane</keyword>
<name>A0ABR2KVU2_9EUKA</name>